<feature type="region of interest" description="Disordered" evidence="1">
    <location>
        <begin position="19"/>
        <end position="87"/>
    </location>
</feature>
<organismHost>
    <name type="scientific">Struthio camelus</name>
    <name type="common">Common ostrich</name>
    <dbReference type="NCBI Taxonomy" id="8801"/>
</organismHost>
<organismHost>
    <name type="scientific">Felis catus</name>
    <name type="common">Cat</name>
    <name type="synonym">Felis silvestris catus</name>
    <dbReference type="NCBI Taxonomy" id="9685"/>
</organismHost>
<organismHost>
    <name type="scientific">Cervidae</name>
    <name type="common">Deer</name>
    <dbReference type="NCBI Taxonomy" id="9850"/>
</organismHost>
<organism evidence="2">
    <name type="scientific">Borna disease virus 1</name>
    <name type="common">BoDV-1</name>
    <dbReference type="NCBI Taxonomy" id="1714621"/>
    <lineage>
        <taxon>Viruses</taxon>
        <taxon>Riboviria</taxon>
        <taxon>Orthornavirae</taxon>
        <taxon>Negarnaviricota</taxon>
        <taxon>Haploviricotina</taxon>
        <taxon>Monjiviricetes</taxon>
        <taxon>Mononegavirales</taxon>
        <taxon>Bornaviridae</taxon>
        <taxon>Orthobornavirus</taxon>
        <taxon>Orthobornavirus bornaense</taxon>
    </lineage>
</organism>
<gene>
    <name evidence="2" type="primary">X</name>
</gene>
<name>A0A1B3IT84_BDV1</name>
<organismHost>
    <name type="scientific">Oryctolagus cuniculus</name>
    <name type="common">Rabbit</name>
    <dbReference type="NCBI Taxonomy" id="9986"/>
</organismHost>
<organismHost>
    <name type="scientific">Capra hircus</name>
    <name type="common">Goat</name>
    <dbReference type="NCBI Taxonomy" id="9925"/>
</organismHost>
<organismHost>
    <name type="scientific">Hexaprotodon liberiensis</name>
    <name type="common">Pygmy hippopotamus</name>
    <name type="synonym">Choeropsis liberiensis</name>
    <dbReference type="NCBI Taxonomy" id="56798"/>
</organismHost>
<dbReference type="EMBL" id="KU748787">
    <property type="protein sequence ID" value="AOF44302.1"/>
    <property type="molecule type" value="Viral_cRNA"/>
</dbReference>
<organismHost>
    <name type="scientific">Bos taurus</name>
    <name type="common">Bovine</name>
    <dbReference type="NCBI Taxonomy" id="9913"/>
</organismHost>
<organismHost>
    <name type="scientific">Vicugna pacos</name>
    <name type="common">Alpaca</name>
    <name type="synonym">Lama pacos</name>
    <dbReference type="NCBI Taxonomy" id="30538"/>
</organismHost>
<organismHost>
    <name type="scientific">Varecia variegata</name>
    <name type="common">Black-and-white ruffed lemur</name>
    <name type="synonym">Lemur macaco variegatus</name>
    <dbReference type="NCBI Taxonomy" id="9455"/>
</organismHost>
<evidence type="ECO:0000313" key="2">
    <source>
        <dbReference type="EMBL" id="AOF44302.1"/>
    </source>
</evidence>
<organismHost>
    <name type="scientific">Equidae</name>
    <name type="common">horses</name>
    <dbReference type="NCBI Taxonomy" id="9788"/>
</organismHost>
<organismHost>
    <name type="scientific">Ovis aries</name>
    <name type="common">Sheep</name>
    <dbReference type="NCBI Taxonomy" id="9940"/>
</organismHost>
<dbReference type="Pfam" id="PF06515">
    <property type="entry name" value="BDV_P10"/>
    <property type="match status" value="1"/>
</dbReference>
<organismHost>
    <name type="scientific">Bradypodidae</name>
    <name type="common">three-fingered sloths</name>
    <dbReference type="NCBI Taxonomy" id="9352"/>
</organismHost>
<feature type="compositionally biased region" description="Low complexity" evidence="1">
    <location>
        <begin position="37"/>
        <end position="46"/>
    </location>
</feature>
<proteinExistence type="predicted"/>
<organismHost>
    <name type="scientific">Lama glama</name>
    <name type="common">Llama</name>
    <dbReference type="NCBI Taxonomy" id="9844"/>
</organismHost>
<sequence length="87" mass="9455">MSSDLRLTLLELVRRLNGNATIESGRLPGGRRRSPDTTTGTIGVTKTTEDPKECINPTSRPAPEGPQEEPLHDLRPRPANRKGAAVE</sequence>
<dbReference type="InterPro" id="IPR009485">
    <property type="entry name" value="BDV_P10"/>
</dbReference>
<protein>
    <submittedName>
        <fullName evidence="2">X protein</fullName>
    </submittedName>
</protein>
<reference evidence="2" key="1">
    <citation type="journal article" date="2016" name="PLoS ONE">
        <title>Phylogenetic Analysis Supports Horizontal Transmission as a Driving Force of the Spread of Avian Bornaviruses.</title>
        <authorList>
            <person name="Rubbenstroth D."/>
            <person name="Schmidt V."/>
            <person name="Rinder M."/>
            <person name="Legler M."/>
            <person name="Twietmeyer S."/>
            <person name="Schwemmer P."/>
            <person name="Corman V.M."/>
        </authorList>
    </citation>
    <scope>NUCLEOTIDE SEQUENCE</scope>
    <source>
        <strain evidence="2">Shrew-DR</strain>
    </source>
</reference>
<evidence type="ECO:0000256" key="1">
    <source>
        <dbReference type="SAM" id="MobiDB-lite"/>
    </source>
</evidence>
<organismHost>
    <name type="scientific">Crocidura leucodon</name>
    <name type="common">Bicoloured white-toothed shrew</name>
    <name type="synonym">Celebes shrew</name>
    <dbReference type="NCBI Taxonomy" id="109474"/>
</organismHost>
<accession>A0A1B3IT84</accession>